<accession>A0A7W8DZP0</accession>
<proteinExistence type="predicted"/>
<reference evidence="1 2" key="1">
    <citation type="submission" date="2020-08" db="EMBL/GenBank/DDBJ databases">
        <title>Genomic Encyclopedia of Type Strains, Phase IV (KMG-IV): sequencing the most valuable type-strain genomes for metagenomic binning, comparative biology and taxonomic classification.</title>
        <authorList>
            <person name="Goeker M."/>
        </authorList>
    </citation>
    <scope>NUCLEOTIDE SEQUENCE [LARGE SCALE GENOMIC DNA]</scope>
    <source>
        <strain evidence="1 2">DSM 12706</strain>
    </source>
</reference>
<sequence>MPRKQTLREKIEQRIARKKGDDVFLTREFKALGGEDQVLRALRKLVDDGRLVRLGYGVYGRATISRLSGKPMLYSRDGFAGVARQALDKLGVQWEPTEAERAYNEGRSTQVPVNPVVKVKGRFSRQLRYRNTELVLER</sequence>
<dbReference type="AlphaFoldDB" id="A0A7W8DZP0"/>
<dbReference type="EMBL" id="JACHIH010000022">
    <property type="protein sequence ID" value="MBB5048544.1"/>
    <property type="molecule type" value="Genomic_DNA"/>
</dbReference>
<evidence type="ECO:0008006" key="3">
    <source>
        <dbReference type="Google" id="ProtNLM"/>
    </source>
</evidence>
<evidence type="ECO:0000313" key="2">
    <source>
        <dbReference type="Proteomes" id="UP000542353"/>
    </source>
</evidence>
<name>A0A7W8DZP0_9BRAD</name>
<organism evidence="1 2">
    <name type="scientific">Rhodopseudomonas rhenobacensis</name>
    <dbReference type="NCBI Taxonomy" id="87461"/>
    <lineage>
        <taxon>Bacteria</taxon>
        <taxon>Pseudomonadati</taxon>
        <taxon>Pseudomonadota</taxon>
        <taxon>Alphaproteobacteria</taxon>
        <taxon>Hyphomicrobiales</taxon>
        <taxon>Nitrobacteraceae</taxon>
        <taxon>Rhodopseudomonas</taxon>
    </lineage>
</organism>
<dbReference type="RefSeq" id="WP_184259370.1">
    <property type="nucleotide sequence ID" value="NZ_JACHIH010000022.1"/>
</dbReference>
<evidence type="ECO:0000313" key="1">
    <source>
        <dbReference type="EMBL" id="MBB5048544.1"/>
    </source>
</evidence>
<dbReference type="Proteomes" id="UP000542353">
    <property type="component" value="Unassembled WGS sequence"/>
</dbReference>
<gene>
    <name evidence="1" type="ORF">HNR60_003311</name>
</gene>
<comment type="caution">
    <text evidence="1">The sequence shown here is derived from an EMBL/GenBank/DDBJ whole genome shotgun (WGS) entry which is preliminary data.</text>
</comment>
<protein>
    <recommendedName>
        <fullName evidence="3">Conjugal transfer protein</fullName>
    </recommendedName>
</protein>
<keyword evidence="2" id="KW-1185">Reference proteome</keyword>
<dbReference type="Pfam" id="PF19570">
    <property type="entry name" value="DUF6088"/>
    <property type="match status" value="1"/>
</dbReference>
<dbReference type="InterPro" id="IPR045738">
    <property type="entry name" value="DUF6088"/>
</dbReference>